<sequence length="84" mass="9061">MGTAAYAAQAPKTSARLAFVMSVIAMANRATKSAIRPSVTCCDDDAGSTAMGRKSNAAAKRVVMNDTTTWIRVREYRTIFRDGK</sequence>
<accession>A0AAN7UNG0</accession>
<dbReference type="EMBL" id="JAWHQM010000062">
    <property type="protein sequence ID" value="KAK5636090.1"/>
    <property type="molecule type" value="Genomic_DNA"/>
</dbReference>
<evidence type="ECO:0000313" key="1">
    <source>
        <dbReference type="EMBL" id="KAK5636090.1"/>
    </source>
</evidence>
<keyword evidence="2" id="KW-1185">Reference proteome</keyword>
<dbReference type="Proteomes" id="UP001305414">
    <property type="component" value="Unassembled WGS sequence"/>
</dbReference>
<proteinExistence type="predicted"/>
<name>A0AAN7UNG0_9PEZI</name>
<gene>
    <name evidence="1" type="ORF">RRF57_011802</name>
</gene>
<organism evidence="1 2">
    <name type="scientific">Xylaria bambusicola</name>
    <dbReference type="NCBI Taxonomy" id="326684"/>
    <lineage>
        <taxon>Eukaryota</taxon>
        <taxon>Fungi</taxon>
        <taxon>Dikarya</taxon>
        <taxon>Ascomycota</taxon>
        <taxon>Pezizomycotina</taxon>
        <taxon>Sordariomycetes</taxon>
        <taxon>Xylariomycetidae</taxon>
        <taxon>Xylariales</taxon>
        <taxon>Xylariaceae</taxon>
        <taxon>Xylaria</taxon>
    </lineage>
</organism>
<protein>
    <submittedName>
        <fullName evidence="1">Uncharacterized protein</fullName>
    </submittedName>
</protein>
<dbReference type="AlphaFoldDB" id="A0AAN7UNG0"/>
<comment type="caution">
    <text evidence="1">The sequence shown here is derived from an EMBL/GenBank/DDBJ whole genome shotgun (WGS) entry which is preliminary data.</text>
</comment>
<evidence type="ECO:0000313" key="2">
    <source>
        <dbReference type="Proteomes" id="UP001305414"/>
    </source>
</evidence>
<reference evidence="1 2" key="1">
    <citation type="submission" date="2023-10" db="EMBL/GenBank/DDBJ databases">
        <title>Draft genome sequence of Xylaria bambusicola isolate GMP-LS, the root and basal stem rot pathogen of sugarcane in Indonesia.</title>
        <authorList>
            <person name="Selvaraj P."/>
            <person name="Muralishankar V."/>
            <person name="Muruganantham S."/>
            <person name="Sp S."/>
            <person name="Haryani S."/>
            <person name="Lau K.J.X."/>
            <person name="Naqvi N.I."/>
        </authorList>
    </citation>
    <scope>NUCLEOTIDE SEQUENCE [LARGE SCALE GENOMIC DNA]</scope>
    <source>
        <strain evidence="1">GMP-LS</strain>
    </source>
</reference>